<dbReference type="SUPFAM" id="SSF56672">
    <property type="entry name" value="DNA/RNA polymerases"/>
    <property type="match status" value="1"/>
</dbReference>
<accession>A0AAD7R7V2</accession>
<reference evidence="4" key="1">
    <citation type="journal article" date="2023" name="Science">
        <title>Genome structures resolve the early diversification of teleost fishes.</title>
        <authorList>
            <person name="Parey E."/>
            <person name="Louis A."/>
            <person name="Montfort J."/>
            <person name="Bouchez O."/>
            <person name="Roques C."/>
            <person name="Iampietro C."/>
            <person name="Lluch J."/>
            <person name="Castinel A."/>
            <person name="Donnadieu C."/>
            <person name="Desvignes T."/>
            <person name="Floi Bucao C."/>
            <person name="Jouanno E."/>
            <person name="Wen M."/>
            <person name="Mejri S."/>
            <person name="Dirks R."/>
            <person name="Jansen H."/>
            <person name="Henkel C."/>
            <person name="Chen W.J."/>
            <person name="Zahm M."/>
            <person name="Cabau C."/>
            <person name="Klopp C."/>
            <person name="Thompson A.W."/>
            <person name="Robinson-Rechavi M."/>
            <person name="Braasch I."/>
            <person name="Lecointre G."/>
            <person name="Bobe J."/>
            <person name="Postlethwait J.H."/>
            <person name="Berthelot C."/>
            <person name="Roest Crollius H."/>
            <person name="Guiguen Y."/>
        </authorList>
    </citation>
    <scope>NUCLEOTIDE SEQUENCE</scope>
    <source>
        <strain evidence="4">NC1722</strain>
    </source>
</reference>
<proteinExistence type="inferred from homology"/>
<dbReference type="Pfam" id="PF00078">
    <property type="entry name" value="RVT_1"/>
    <property type="match status" value="1"/>
</dbReference>
<feature type="domain" description="Reverse transcriptase" evidence="3">
    <location>
        <begin position="1"/>
        <end position="75"/>
    </location>
</feature>
<comment type="caution">
    <text evidence="4">The sequence shown here is derived from an EMBL/GenBank/DDBJ whole genome shotgun (WGS) entry which is preliminary data.</text>
</comment>
<dbReference type="EC" id="3.1.26.4" evidence="2"/>
<gene>
    <name evidence="4" type="ORF">AAFF_G00314800</name>
</gene>
<name>A0AAD7R7V2_9TELE</name>
<organism evidence="4 5">
    <name type="scientific">Aldrovandia affinis</name>
    <dbReference type="NCBI Taxonomy" id="143900"/>
    <lineage>
        <taxon>Eukaryota</taxon>
        <taxon>Metazoa</taxon>
        <taxon>Chordata</taxon>
        <taxon>Craniata</taxon>
        <taxon>Vertebrata</taxon>
        <taxon>Euteleostomi</taxon>
        <taxon>Actinopterygii</taxon>
        <taxon>Neopterygii</taxon>
        <taxon>Teleostei</taxon>
        <taxon>Notacanthiformes</taxon>
        <taxon>Halosauridae</taxon>
        <taxon>Aldrovandia</taxon>
    </lineage>
</organism>
<dbReference type="Proteomes" id="UP001221898">
    <property type="component" value="Unassembled WGS sequence"/>
</dbReference>
<dbReference type="AlphaFoldDB" id="A0AAD7R7V2"/>
<evidence type="ECO:0000256" key="2">
    <source>
        <dbReference type="ARBA" id="ARBA00012180"/>
    </source>
</evidence>
<dbReference type="Gene3D" id="3.30.70.270">
    <property type="match status" value="1"/>
</dbReference>
<comment type="similarity">
    <text evidence="1">Belongs to the beta type-B retroviral polymerase family. HERV class-II K(HML-2) pol subfamily.</text>
</comment>
<evidence type="ECO:0000313" key="5">
    <source>
        <dbReference type="Proteomes" id="UP001221898"/>
    </source>
</evidence>
<keyword evidence="5" id="KW-1185">Reference proteome</keyword>
<evidence type="ECO:0000256" key="1">
    <source>
        <dbReference type="ARBA" id="ARBA00010879"/>
    </source>
</evidence>
<dbReference type="InterPro" id="IPR053134">
    <property type="entry name" value="RNA-dir_DNA_polymerase"/>
</dbReference>
<evidence type="ECO:0000313" key="4">
    <source>
        <dbReference type="EMBL" id="KAJ8367549.1"/>
    </source>
</evidence>
<dbReference type="InterPro" id="IPR043128">
    <property type="entry name" value="Rev_trsase/Diguanyl_cyclase"/>
</dbReference>
<dbReference type="InterPro" id="IPR043502">
    <property type="entry name" value="DNA/RNA_pol_sf"/>
</dbReference>
<dbReference type="PANTHER" id="PTHR24559">
    <property type="entry name" value="TRANSPOSON TY3-I GAG-POL POLYPROTEIN"/>
    <property type="match status" value="1"/>
</dbReference>
<dbReference type="GO" id="GO:0004523">
    <property type="term" value="F:RNA-DNA hybrid ribonuclease activity"/>
    <property type="evidence" value="ECO:0007669"/>
    <property type="project" value="UniProtKB-EC"/>
</dbReference>
<dbReference type="EMBL" id="JAINUG010000467">
    <property type="protein sequence ID" value="KAJ8367549.1"/>
    <property type="molecule type" value="Genomic_DNA"/>
</dbReference>
<evidence type="ECO:0000259" key="3">
    <source>
        <dbReference type="Pfam" id="PF00078"/>
    </source>
</evidence>
<sequence>MPFGLCNAPATFERRVLAHISRQHCIVYLDDLLVHASDFEGALCNLWEVFATIRQARLLLNPKKCQLFRREIAFVSARGVSTDPATIAGTFRIPPPSPAHFTA</sequence>
<protein>
    <recommendedName>
        <fullName evidence="2">ribonuclease H</fullName>
        <ecNumber evidence="2">3.1.26.4</ecNumber>
    </recommendedName>
</protein>
<dbReference type="PANTHER" id="PTHR24559:SF444">
    <property type="entry name" value="REVERSE TRANSCRIPTASE DOMAIN-CONTAINING PROTEIN"/>
    <property type="match status" value="1"/>
</dbReference>
<dbReference type="InterPro" id="IPR000477">
    <property type="entry name" value="RT_dom"/>
</dbReference>